<evidence type="ECO:0000313" key="1">
    <source>
        <dbReference type="EMBL" id="RED99409.1"/>
    </source>
</evidence>
<dbReference type="SMART" id="SM00710">
    <property type="entry name" value="PbH1"/>
    <property type="match status" value="6"/>
</dbReference>
<protein>
    <recommendedName>
        <fullName evidence="3">Parallel beta helix pectate lyase-like protein</fullName>
    </recommendedName>
</protein>
<dbReference type="AlphaFoldDB" id="A0A3D9L2P3"/>
<evidence type="ECO:0000313" key="2">
    <source>
        <dbReference type="Proteomes" id="UP000256779"/>
    </source>
</evidence>
<dbReference type="EMBL" id="QREG01000008">
    <property type="protein sequence ID" value="RED99409.1"/>
    <property type="molecule type" value="Genomic_DNA"/>
</dbReference>
<dbReference type="InterPro" id="IPR006626">
    <property type="entry name" value="PbH1"/>
</dbReference>
<dbReference type="OrthoDB" id="1466733at2"/>
<accession>A0A3D9L2P3</accession>
<gene>
    <name evidence="1" type="ORF">C7460_10825</name>
</gene>
<reference evidence="1 2" key="1">
    <citation type="submission" date="2018-07" db="EMBL/GenBank/DDBJ databases">
        <title>Genomic Encyclopedia of Type Strains, Phase IV (KMG-IV): sequencing the most valuable type-strain genomes for metagenomic binning, comparative biology and taxonomic classification.</title>
        <authorList>
            <person name="Goeker M."/>
        </authorList>
    </citation>
    <scope>NUCLEOTIDE SEQUENCE [LARGE SCALE GENOMIC DNA]</scope>
    <source>
        <strain evidence="1 2">DSM 4134</strain>
    </source>
</reference>
<dbReference type="InterPro" id="IPR013783">
    <property type="entry name" value="Ig-like_fold"/>
</dbReference>
<organism evidence="1 2">
    <name type="scientific">Marinoscillum furvescens DSM 4134</name>
    <dbReference type="NCBI Taxonomy" id="1122208"/>
    <lineage>
        <taxon>Bacteria</taxon>
        <taxon>Pseudomonadati</taxon>
        <taxon>Bacteroidota</taxon>
        <taxon>Cytophagia</taxon>
        <taxon>Cytophagales</taxon>
        <taxon>Reichenbachiellaceae</taxon>
        <taxon>Marinoscillum</taxon>
    </lineage>
</organism>
<proteinExistence type="predicted"/>
<comment type="caution">
    <text evidence="1">The sequence shown here is derived from an EMBL/GenBank/DDBJ whole genome shotgun (WGS) entry which is preliminary data.</text>
</comment>
<dbReference type="SUPFAM" id="SSF49299">
    <property type="entry name" value="PKD domain"/>
    <property type="match status" value="1"/>
</dbReference>
<evidence type="ECO:0008006" key="3">
    <source>
        <dbReference type="Google" id="ProtNLM"/>
    </source>
</evidence>
<dbReference type="RefSeq" id="WP_147302907.1">
    <property type="nucleotide sequence ID" value="NZ_QREG01000008.1"/>
</dbReference>
<name>A0A3D9L2P3_MARFU</name>
<dbReference type="Gene3D" id="2.60.40.10">
    <property type="entry name" value="Immunoglobulins"/>
    <property type="match status" value="1"/>
</dbReference>
<sequence>MKTKLDLFKTTLLMLTLLSLLMLVSCIEDNTPTPDENYELTAVIDYSPETPEVDEEVSVNAYASIDPDMIGYEATWALVTTPDGSKASMATNTSLESSFTPDLEGTYEVSLTITNDENEISDTATKSIMVVAKGTTELSGSYSEDLILEDIHEDPDQADYLVVDNLYIGAKMSVAPGVVIHVQENKAITILESGTISAEGTAQDSITFTSANIEGATLWKGIFIQSGTSQNKLSYTNIAYAGNSEIDFTGANYKAAVGVGASGKANIDNSTFANNEGYAVYADDDGGLLANFTANHFASNEHAVGVWAGTVDAIDESTTFESNSQSDVTIFASTHAEGNETTWSKLNGSAAYTLAGDLKINGTLTLSPGVQFHIVENVDISVYGALIAKGDATDGIVFTSKSPEENLHWQGIYIGSADGRNALEYVTISYAGSSDFDFTGYNHAAACGVESDGKISVTNSRFENNLGYGLYLDDDGGQLGTFAKNTFINNDRAVGLPANEAEDLDSESTFTNNANADVEIFSSTYGASNTSTWPSLGNDASYRVSGNLYIEGALTVDAGALFEVDEDKLITVSGSLTANGTAANHVVFTSSNLSGGLRWKGLYFTSSSSLNHLTYTEVAHAGNSPIDFSGTNHAAGIGVDRYGKISLTNCTVTDHTEFGLYIDNDGGQIETFTTNHFENNEHAIGLPANEVDAIDGATTFSNNSQSAVAVFASDLADTKTVTWNKLSQNAAYRIRGNVEIDGVLTIAPGTTLTMDEDVQLEVYGALIAEGSSAEIITFTSSNIQGGLLWKGIFIQSSDSRNSLNHTLISYGGKSDHEFFGENFSANVGVNRSGNLTITNSTISNSGGYGVYSIGTTNAFSGASANNTFMNNPLGNSQ</sequence>
<dbReference type="Proteomes" id="UP000256779">
    <property type="component" value="Unassembled WGS sequence"/>
</dbReference>
<dbReference type="InterPro" id="IPR035986">
    <property type="entry name" value="PKD_dom_sf"/>
</dbReference>
<keyword evidence="2" id="KW-1185">Reference proteome</keyword>
<dbReference type="PROSITE" id="PS51257">
    <property type="entry name" value="PROKAR_LIPOPROTEIN"/>
    <property type="match status" value="1"/>
</dbReference>